<proteinExistence type="predicted"/>
<dbReference type="GeneID" id="14697487"/>
<dbReference type="KEGG" id="vg:14697487"/>
<protein>
    <submittedName>
        <fullName evidence="1">Uncharacterized protein</fullName>
    </submittedName>
</protein>
<name>M1IPJ3_9CAUD</name>
<dbReference type="Proteomes" id="UP000011294">
    <property type="component" value="Genome"/>
</dbReference>
<reference evidence="1 2" key="1">
    <citation type="journal article" date="2013" name="Nature">
        <title>Abundant SAR11 viruses in the ocean.</title>
        <authorList>
            <person name="Zhao Y."/>
            <person name="Temperton B."/>
            <person name="Thrash J.C."/>
            <person name="Schwalbach M.S."/>
            <person name="Vergin K.L."/>
            <person name="Landry Z.C."/>
            <person name="Ellisman M."/>
            <person name="Deerinck T."/>
            <person name="Sullivan M.B."/>
            <person name="Giovannoni S.J."/>
        </authorList>
    </citation>
    <scope>NUCLEOTIDE SEQUENCE [LARGE SCALE GENOMIC DNA]</scope>
</reference>
<organism evidence="1 2">
    <name type="scientific">Pelagibacter phage HTVC011P</name>
    <dbReference type="NCBI Taxonomy" id="1283078"/>
    <lineage>
        <taxon>Viruses</taxon>
        <taxon>Duplodnaviria</taxon>
        <taxon>Heunggongvirae</taxon>
        <taxon>Uroviricota</taxon>
        <taxon>Caudoviricetes</taxon>
        <taxon>Autographivirales</taxon>
        <taxon>Stopavirus</taxon>
        <taxon>Stopavirus HTVC011P</taxon>
    </lineage>
</organism>
<evidence type="ECO:0000313" key="1">
    <source>
        <dbReference type="EMBL" id="AGE60535.1"/>
    </source>
</evidence>
<dbReference type="EMBL" id="KC465900">
    <property type="protein sequence ID" value="AGE60535.1"/>
    <property type="molecule type" value="Genomic_DNA"/>
</dbReference>
<keyword evidence="2" id="KW-1185">Reference proteome</keyword>
<evidence type="ECO:0000313" key="2">
    <source>
        <dbReference type="Proteomes" id="UP000011294"/>
    </source>
</evidence>
<dbReference type="RefSeq" id="YP_007517765.1">
    <property type="nucleotide sequence ID" value="NC_020482.1"/>
</dbReference>
<sequence length="259" mass="29493">MIKINNINEITPIMDKNATLKDIAFHINELIKIEGKDKVMEKAGIDKNILYRLSTGSNTGLDKFLKIKRAFPTAFKSAQENKIVSDVPILGQIIEDDKVRLLNISQPTSVKLLTSTVKTLEPLFAYICVTHTAYSQTVHLFSTANTKSDAINNECIHRLIMAYPQDTETPIFGMVNSDKENYFLVKPLSKKIICKIPVKNNTRWAKWVGMTPFSFAENFKAENTTQELQIGIDEKYLKDLQAISKLFRGWYDTKDIVKK</sequence>
<accession>M1IPJ3</accession>